<evidence type="ECO:0000313" key="2">
    <source>
        <dbReference type="Proteomes" id="UP001374535"/>
    </source>
</evidence>
<gene>
    <name evidence="1" type="ORF">V8G54_035916</name>
</gene>
<name>A0AAQ3RF37_VIGMU</name>
<reference evidence="1 2" key="1">
    <citation type="journal article" date="2023" name="Life. Sci Alliance">
        <title>Evolutionary insights into 3D genome organization and epigenetic landscape of Vigna mungo.</title>
        <authorList>
            <person name="Junaid A."/>
            <person name="Singh B."/>
            <person name="Bhatia S."/>
        </authorList>
    </citation>
    <scope>NUCLEOTIDE SEQUENCE [LARGE SCALE GENOMIC DNA]</scope>
    <source>
        <strain evidence="1">Urdbean</strain>
    </source>
</reference>
<accession>A0AAQ3RF37</accession>
<dbReference type="AlphaFoldDB" id="A0AAQ3RF37"/>
<sequence>MELTPISLASSLTKARLVFLWVAIQTSPRLTLCPHSLSYENEQMHIKYVINIMRNRKLTNNITSPFLPSSLQCSLTPLCEQEFALSYCVYFLGQSPNIRIKKLLNYIRISRKEI</sequence>
<dbReference type="EMBL" id="CP144690">
    <property type="protein sequence ID" value="WVY90402.1"/>
    <property type="molecule type" value="Genomic_DNA"/>
</dbReference>
<organism evidence="1 2">
    <name type="scientific">Vigna mungo</name>
    <name type="common">Black gram</name>
    <name type="synonym">Phaseolus mungo</name>
    <dbReference type="NCBI Taxonomy" id="3915"/>
    <lineage>
        <taxon>Eukaryota</taxon>
        <taxon>Viridiplantae</taxon>
        <taxon>Streptophyta</taxon>
        <taxon>Embryophyta</taxon>
        <taxon>Tracheophyta</taxon>
        <taxon>Spermatophyta</taxon>
        <taxon>Magnoliopsida</taxon>
        <taxon>eudicotyledons</taxon>
        <taxon>Gunneridae</taxon>
        <taxon>Pentapetalae</taxon>
        <taxon>rosids</taxon>
        <taxon>fabids</taxon>
        <taxon>Fabales</taxon>
        <taxon>Fabaceae</taxon>
        <taxon>Papilionoideae</taxon>
        <taxon>50 kb inversion clade</taxon>
        <taxon>NPAAA clade</taxon>
        <taxon>indigoferoid/millettioid clade</taxon>
        <taxon>Phaseoleae</taxon>
        <taxon>Vigna</taxon>
    </lineage>
</organism>
<proteinExistence type="predicted"/>
<evidence type="ECO:0000313" key="1">
    <source>
        <dbReference type="EMBL" id="WVY90402.1"/>
    </source>
</evidence>
<keyword evidence="2" id="KW-1185">Reference proteome</keyword>
<dbReference type="Proteomes" id="UP001374535">
    <property type="component" value="Chromosome 11"/>
</dbReference>
<protein>
    <submittedName>
        <fullName evidence="1">Uncharacterized protein</fullName>
    </submittedName>
</protein>